<dbReference type="RefSeq" id="WP_009323567.1">
    <property type="nucleotide sequence ID" value="NZ_CAUBPW010000038.1"/>
</dbReference>
<proteinExistence type="predicted"/>
<dbReference type="EMBL" id="JXXK01000022">
    <property type="protein sequence ID" value="KJF39186.1"/>
    <property type="molecule type" value="Genomic_DNA"/>
</dbReference>
<dbReference type="EMBL" id="WMZU01000043">
    <property type="protein sequence ID" value="MTS28970.1"/>
    <property type="molecule type" value="Genomic_DNA"/>
</dbReference>
<accession>A0A0D8IY17</accession>
<organism evidence="2 6">
    <name type="scientific">Ruthenibacterium lactatiformans</name>
    <dbReference type="NCBI Taxonomy" id="1550024"/>
    <lineage>
        <taxon>Bacteria</taxon>
        <taxon>Bacillati</taxon>
        <taxon>Bacillota</taxon>
        <taxon>Clostridia</taxon>
        <taxon>Eubacteriales</taxon>
        <taxon>Oscillospiraceae</taxon>
        <taxon>Ruthenibacterium</taxon>
    </lineage>
</organism>
<dbReference type="Pfam" id="PF10112">
    <property type="entry name" value="Halogen_Hydrol"/>
    <property type="match status" value="1"/>
</dbReference>
<reference evidence="8 9" key="2">
    <citation type="journal article" date="2019" name="Nat. Med.">
        <title>A library of human gut bacterial isolates paired with longitudinal multiomics data enables mechanistic microbiome research.</title>
        <authorList>
            <person name="Poyet M."/>
            <person name="Groussin M."/>
            <person name="Gibbons S.M."/>
            <person name="Avila-Pacheco J."/>
            <person name="Jiang X."/>
            <person name="Kearney S.M."/>
            <person name="Perrotta A.R."/>
            <person name="Berdy B."/>
            <person name="Zhao S."/>
            <person name="Lieberman T.D."/>
            <person name="Swanson P.K."/>
            <person name="Smith M."/>
            <person name="Roesemann S."/>
            <person name="Alexander J.E."/>
            <person name="Rich S.A."/>
            <person name="Livny J."/>
            <person name="Vlamakis H."/>
            <person name="Clish C."/>
            <person name="Bullock K."/>
            <person name="Deik A."/>
            <person name="Scott J."/>
            <person name="Pierce K.A."/>
            <person name="Xavier R.J."/>
            <person name="Alm E.J."/>
        </authorList>
    </citation>
    <scope>NUCLEOTIDE SEQUENCE [LARGE SCALE GENOMIC DNA]</scope>
    <source>
        <strain evidence="4 9">BIOML-A4</strain>
        <strain evidence="5 8">BIOML-A7</strain>
    </source>
</reference>
<evidence type="ECO:0000313" key="6">
    <source>
        <dbReference type="Proteomes" id="UP000032483"/>
    </source>
</evidence>
<dbReference type="Proteomes" id="UP000431913">
    <property type="component" value="Unassembled WGS sequence"/>
</dbReference>
<gene>
    <name evidence="3" type="ORF">FYJ76_05070</name>
    <name evidence="5" type="ORF">GMD52_10640</name>
    <name evidence="4" type="ORF">GMD59_17015</name>
    <name evidence="2" type="ORF">TQ39_13945</name>
</gene>
<sequence>MGAFVFIIILLLVIVPRMRQESVRRTPYGKEHRGTQYGYRAAGKGGAQVQPAQYSYPAGAQAQGAAGTGGAPNPDAPGRQSNDTLRGKQLLGMCAGIAGGAWAALMGVAALGGVSEVIWCISNGFSFGDELMLVVIPALLAAGGWKAAQAGFALMNRIKRFRLYDAIIGERRVCPVSDIARASGRKPEEVERDLLDMVRRGYFPLGFVDAETACFYADNAAWRAQNPERARQQDAPLGKEQPRPAPAAQEPVPEDEPGGGYLRELERQLARIENADIRAKAARLREHTEDIFAWVKLHPECADDARRFCSYYLPTAVKLLNTYNEVAPHADESSVAAGIQSEVSQVLDTMSTAFRGLMDNLLQNTAVDMQAEISALETVLAQEGLAQNGFTMQK</sequence>
<comment type="caution">
    <text evidence="2">The sequence shown here is derived from an EMBL/GenBank/DDBJ whole genome shotgun (WGS) entry which is preliminary data.</text>
</comment>
<dbReference type="Proteomes" id="UP000472755">
    <property type="component" value="Unassembled WGS sequence"/>
</dbReference>
<evidence type="ECO:0000313" key="5">
    <source>
        <dbReference type="EMBL" id="MTS51999.1"/>
    </source>
</evidence>
<evidence type="ECO:0000313" key="2">
    <source>
        <dbReference type="EMBL" id="KJF39186.1"/>
    </source>
</evidence>
<evidence type="ECO:0000256" key="1">
    <source>
        <dbReference type="SAM" id="MobiDB-lite"/>
    </source>
</evidence>
<evidence type="ECO:0000313" key="7">
    <source>
        <dbReference type="Proteomes" id="UP000431913"/>
    </source>
</evidence>
<name>A0A0D8IY17_9FIRM</name>
<dbReference type="AlphaFoldDB" id="A0A0D8IY17"/>
<reference evidence="3 7" key="3">
    <citation type="submission" date="2019-08" db="EMBL/GenBank/DDBJ databases">
        <title>In-depth cultivation of the pig gut microbiome towards novel bacterial diversity and tailored functional studies.</title>
        <authorList>
            <person name="Wylensek D."/>
            <person name="Hitch T.C.A."/>
            <person name="Clavel T."/>
        </authorList>
    </citation>
    <scope>NUCLEOTIDE SEQUENCE [LARGE SCALE GENOMIC DNA]</scope>
    <source>
        <strain evidence="3 7">WCA3-601-WT-6J</strain>
    </source>
</reference>
<evidence type="ECO:0000313" key="4">
    <source>
        <dbReference type="EMBL" id="MTS28970.1"/>
    </source>
</evidence>
<evidence type="ECO:0000313" key="8">
    <source>
        <dbReference type="Proteomes" id="UP000449193"/>
    </source>
</evidence>
<evidence type="ECO:0000313" key="3">
    <source>
        <dbReference type="EMBL" id="MST91311.1"/>
    </source>
</evidence>
<dbReference type="Proteomes" id="UP000449193">
    <property type="component" value="Unassembled WGS sequence"/>
</dbReference>
<dbReference type="EMBL" id="VUNJ01000004">
    <property type="protein sequence ID" value="MST91311.1"/>
    <property type="molecule type" value="Genomic_DNA"/>
</dbReference>
<keyword evidence="6" id="KW-1185">Reference proteome</keyword>
<evidence type="ECO:0000313" key="9">
    <source>
        <dbReference type="Proteomes" id="UP000472755"/>
    </source>
</evidence>
<dbReference type="GeneID" id="42857669"/>
<feature type="region of interest" description="Disordered" evidence="1">
    <location>
        <begin position="226"/>
        <end position="260"/>
    </location>
</feature>
<protein>
    <recommendedName>
        <fullName evidence="10">5-bromo-4-chloroindolyl phosphate hydrolysis protein</fullName>
    </recommendedName>
</protein>
<feature type="region of interest" description="Disordered" evidence="1">
    <location>
        <begin position="61"/>
        <end position="82"/>
    </location>
</feature>
<dbReference type="Proteomes" id="UP000032483">
    <property type="component" value="Unassembled WGS sequence"/>
</dbReference>
<dbReference type="EMBL" id="WMZR01000013">
    <property type="protein sequence ID" value="MTS51999.1"/>
    <property type="molecule type" value="Genomic_DNA"/>
</dbReference>
<reference evidence="2" key="1">
    <citation type="submission" date="2015-02" db="EMBL/GenBank/DDBJ databases">
        <title>A novel member of the family Ruminococcaceae isolated from human feces.</title>
        <authorList>
            <person name="Shkoporov A.N."/>
            <person name="Chaplin A.V."/>
            <person name="Motuzova O.V."/>
            <person name="Kafarskaia L.I."/>
            <person name="Khokhlova E.V."/>
            <person name="Efimov B.A."/>
        </authorList>
    </citation>
    <scope>NUCLEOTIDE SEQUENCE [LARGE SCALE GENOMIC DNA]</scope>
    <source>
        <strain evidence="2">585-1</strain>
    </source>
</reference>
<evidence type="ECO:0008006" key="10">
    <source>
        <dbReference type="Google" id="ProtNLM"/>
    </source>
</evidence>
<feature type="compositionally biased region" description="Low complexity" evidence="1">
    <location>
        <begin position="61"/>
        <end position="78"/>
    </location>
</feature>
<dbReference type="InterPro" id="IPR018770">
    <property type="entry name" value="ChloroindolylP_hydrolase"/>
</dbReference>